<reference evidence="2 3" key="1">
    <citation type="submission" date="2017-09" db="EMBL/GenBank/DDBJ databases">
        <title>Depth-based differentiation of microbial function through sediment-hosted aquifers and enrichment of novel symbionts in the deep terrestrial subsurface.</title>
        <authorList>
            <person name="Probst A.J."/>
            <person name="Ladd B."/>
            <person name="Jarett J.K."/>
            <person name="Geller-Mcgrath D.E."/>
            <person name="Sieber C.M."/>
            <person name="Emerson J.B."/>
            <person name="Anantharaman K."/>
            <person name="Thomas B.C."/>
            <person name="Malmstrom R."/>
            <person name="Stieglmeier M."/>
            <person name="Klingl A."/>
            <person name="Woyke T."/>
            <person name="Ryan C.M."/>
            <person name="Banfield J.F."/>
        </authorList>
    </citation>
    <scope>NUCLEOTIDE SEQUENCE [LARGE SCALE GENOMIC DNA]</scope>
    <source>
        <strain evidence="2">CG_4_10_14_0_8_um_filter_42_10</strain>
    </source>
</reference>
<sequence>MENKQSQPSKQPKKQTIRTVLIVVVSAVAVYGIWMALASEDSNKNASTNNINRVNINSTVNENANAANTNANVEVNLNTNTVLDENININDNLNTNSTVDVALADQNTNLTANTNTNGNDNIDTSDWETFTNMELGFSFKYPSSFGSVASGEISDGETGKKFGGSFTMGAIELTFGGASSDYYYPNEEADFLHTCGYTKIDSGYLMLLSKSDWPDAPPDQTKPVILLNEIQAINTEGILVKADFADGEDTGAIFNLNHDVITGMAFRNRNFNTLPLDQFKALLSTFRMIEIEEPILEEPEEEEPFVLEDIDTSEWNLYENDLRKFTIKYPSDWEAVEYQDYTVGFRPECCTFYEFDPEIPYDNAFPAHIGYSTDFKSLQTVLANVPEGFYSSYELGNVTGYGNYEDYDDIEQVYAPVPGNRTVFIQGQYYVHTNDENTLTKNDFRNIYLTMLGTFEITGGL</sequence>
<proteinExistence type="predicted"/>
<organism evidence="2 3">
    <name type="scientific">Candidatus Kerfeldbacteria bacterium CG_4_10_14_0_8_um_filter_42_10</name>
    <dbReference type="NCBI Taxonomy" id="2014248"/>
    <lineage>
        <taxon>Bacteria</taxon>
        <taxon>Candidatus Kerfeldiibacteriota</taxon>
    </lineage>
</organism>
<accession>A0A2M7RG45</accession>
<evidence type="ECO:0000313" key="3">
    <source>
        <dbReference type="Proteomes" id="UP000230779"/>
    </source>
</evidence>
<dbReference type="Proteomes" id="UP000230779">
    <property type="component" value="Unassembled WGS sequence"/>
</dbReference>
<evidence type="ECO:0000313" key="2">
    <source>
        <dbReference type="EMBL" id="PIY95654.1"/>
    </source>
</evidence>
<comment type="caution">
    <text evidence="2">The sequence shown here is derived from an EMBL/GenBank/DDBJ whole genome shotgun (WGS) entry which is preliminary data.</text>
</comment>
<keyword evidence="1" id="KW-0472">Membrane</keyword>
<evidence type="ECO:0000256" key="1">
    <source>
        <dbReference type="SAM" id="Phobius"/>
    </source>
</evidence>
<keyword evidence="1" id="KW-1133">Transmembrane helix</keyword>
<dbReference type="AlphaFoldDB" id="A0A2M7RG45"/>
<gene>
    <name evidence="2" type="ORF">COY66_06225</name>
</gene>
<name>A0A2M7RG45_9BACT</name>
<feature type="transmembrane region" description="Helical" evidence="1">
    <location>
        <begin position="20"/>
        <end position="37"/>
    </location>
</feature>
<dbReference type="EMBL" id="PFMD01000072">
    <property type="protein sequence ID" value="PIY95654.1"/>
    <property type="molecule type" value="Genomic_DNA"/>
</dbReference>
<protein>
    <submittedName>
        <fullName evidence="2">Uncharacterized protein</fullName>
    </submittedName>
</protein>
<keyword evidence="1" id="KW-0812">Transmembrane</keyword>